<dbReference type="GO" id="GO:0006119">
    <property type="term" value="P:oxidative phosphorylation"/>
    <property type="evidence" value="ECO:0007669"/>
    <property type="project" value="UniProtKB-UniPathway"/>
</dbReference>
<dbReference type="EMBL" id="SRMF01000008">
    <property type="protein sequence ID" value="TGG91563.1"/>
    <property type="molecule type" value="Genomic_DNA"/>
</dbReference>
<keyword evidence="11" id="KW-1278">Translocase</keyword>
<evidence type="ECO:0000256" key="10">
    <source>
        <dbReference type="ARBA" id="ARBA00022723"/>
    </source>
</evidence>
<evidence type="ECO:0000313" key="22">
    <source>
        <dbReference type="Proteomes" id="UP000297475"/>
    </source>
</evidence>
<proteinExistence type="inferred from homology"/>
<keyword evidence="22" id="KW-1185">Reference proteome</keyword>
<name>A0A4Z0WCN1_9GAMM</name>
<dbReference type="InterPro" id="IPR023615">
    <property type="entry name" value="Cyt_c_Oxase_su1_BS"/>
</dbReference>
<evidence type="ECO:0000256" key="2">
    <source>
        <dbReference type="ARBA" id="ARBA00004673"/>
    </source>
</evidence>
<keyword evidence="21" id="KW-0560">Oxidoreductase</keyword>
<evidence type="ECO:0000256" key="14">
    <source>
        <dbReference type="ARBA" id="ARBA00023004"/>
    </source>
</evidence>
<evidence type="ECO:0000256" key="16">
    <source>
        <dbReference type="ARBA" id="ARBA00023136"/>
    </source>
</evidence>
<feature type="transmembrane region" description="Helical" evidence="19">
    <location>
        <begin position="672"/>
        <end position="696"/>
    </location>
</feature>
<keyword evidence="14" id="KW-0408">Iron</keyword>
<dbReference type="AlphaFoldDB" id="A0A4Z0WCN1"/>
<keyword evidence="9 18" id="KW-0812">Transmembrane</keyword>
<evidence type="ECO:0000256" key="9">
    <source>
        <dbReference type="ARBA" id="ARBA00022692"/>
    </source>
</evidence>
<evidence type="ECO:0000256" key="1">
    <source>
        <dbReference type="ARBA" id="ARBA00004651"/>
    </source>
</evidence>
<feature type="transmembrane region" description="Helical" evidence="19">
    <location>
        <begin position="780"/>
        <end position="805"/>
    </location>
</feature>
<evidence type="ECO:0000256" key="15">
    <source>
        <dbReference type="ARBA" id="ARBA00023008"/>
    </source>
</evidence>
<dbReference type="GO" id="GO:0015990">
    <property type="term" value="P:electron transport coupled proton transport"/>
    <property type="evidence" value="ECO:0007669"/>
    <property type="project" value="InterPro"/>
</dbReference>
<organism evidence="21 22">
    <name type="scientific">Natronospirillum operosum</name>
    <dbReference type="NCBI Taxonomy" id="2759953"/>
    <lineage>
        <taxon>Bacteria</taxon>
        <taxon>Pseudomonadati</taxon>
        <taxon>Pseudomonadota</taxon>
        <taxon>Gammaproteobacteria</taxon>
        <taxon>Oceanospirillales</taxon>
        <taxon>Natronospirillaceae</taxon>
        <taxon>Natronospirillum</taxon>
    </lineage>
</organism>
<feature type="transmembrane region" description="Helical" evidence="19">
    <location>
        <begin position="708"/>
        <end position="729"/>
    </location>
</feature>
<keyword evidence="8 18" id="KW-0679">Respiratory chain</keyword>
<protein>
    <recommendedName>
        <fullName evidence="4">cytochrome-c oxidase</fullName>
        <ecNumber evidence="4">7.1.1.9</ecNumber>
    </recommendedName>
</protein>
<dbReference type="SUPFAM" id="SSF81452">
    <property type="entry name" value="Cytochrome c oxidase subunit III-like"/>
    <property type="match status" value="1"/>
</dbReference>
<evidence type="ECO:0000256" key="3">
    <source>
        <dbReference type="ARBA" id="ARBA00009578"/>
    </source>
</evidence>
<feature type="transmembrane region" description="Helical" evidence="19">
    <location>
        <begin position="366"/>
        <end position="392"/>
    </location>
</feature>
<dbReference type="GO" id="GO:0016491">
    <property type="term" value="F:oxidoreductase activity"/>
    <property type="evidence" value="ECO:0007669"/>
    <property type="project" value="UniProtKB-KW"/>
</dbReference>
<dbReference type="InterPro" id="IPR036927">
    <property type="entry name" value="Cyt_c_oxase-like_su1_sf"/>
</dbReference>
<dbReference type="CDD" id="cd01662">
    <property type="entry name" value="Ubiquinol_Oxidase_I"/>
    <property type="match status" value="1"/>
</dbReference>
<dbReference type="FunFam" id="1.20.210.10:FF:000006">
    <property type="entry name" value="Cytochrome c oxidase subunit 1"/>
    <property type="match status" value="1"/>
</dbReference>
<evidence type="ECO:0000256" key="4">
    <source>
        <dbReference type="ARBA" id="ARBA00012949"/>
    </source>
</evidence>
<comment type="pathway">
    <text evidence="2">Energy metabolism; oxidative phosphorylation.</text>
</comment>
<dbReference type="GO" id="GO:0046872">
    <property type="term" value="F:metal ion binding"/>
    <property type="evidence" value="ECO:0007669"/>
    <property type="project" value="UniProtKB-KW"/>
</dbReference>
<feature type="transmembrane region" description="Helical" evidence="19">
    <location>
        <begin position="173"/>
        <end position="197"/>
    </location>
</feature>
<feature type="transmembrane region" description="Helical" evidence="19">
    <location>
        <begin position="130"/>
        <end position="149"/>
    </location>
</feature>
<feature type="transmembrane region" description="Helical" evidence="19">
    <location>
        <begin position="271"/>
        <end position="289"/>
    </location>
</feature>
<gene>
    <name evidence="21" type="primary">ctaD</name>
    <name evidence="21" type="ORF">E4656_16165</name>
</gene>
<reference evidence="21 22" key="1">
    <citation type="submission" date="2019-04" db="EMBL/GenBank/DDBJ databases">
        <title>Natronospirillum operosus gen. nov., sp. nov., a haloalkaliphilic satellite isolated from decaying biomass of laboratory culture of cyanobacterium Geitlerinema sp. and proposal of Natronospirillaceae fam. nov. and Saccharospirillaceae fam. nov.</title>
        <authorList>
            <person name="Kevbrin V."/>
            <person name="Boltyanskaya Y."/>
            <person name="Koziaeva V."/>
            <person name="Grouzdev D.S."/>
            <person name="Park M."/>
            <person name="Cho J."/>
        </authorList>
    </citation>
    <scope>NUCLEOTIDE SEQUENCE [LARGE SCALE GENOMIC DNA]</scope>
    <source>
        <strain evidence="21 22">G-116</strain>
    </source>
</reference>
<dbReference type="GO" id="GO:0004129">
    <property type="term" value="F:cytochrome-c oxidase activity"/>
    <property type="evidence" value="ECO:0007669"/>
    <property type="project" value="UniProtKB-EC"/>
</dbReference>
<feature type="transmembrane region" description="Helical" evidence="19">
    <location>
        <begin position="618"/>
        <end position="635"/>
    </location>
</feature>
<comment type="similarity">
    <text evidence="3 18">Belongs to the heme-copper respiratory oxidase family.</text>
</comment>
<dbReference type="SUPFAM" id="SSF81442">
    <property type="entry name" value="Cytochrome c oxidase subunit I-like"/>
    <property type="match status" value="1"/>
</dbReference>
<dbReference type="NCBIfam" id="TIGR02891">
    <property type="entry name" value="CtaD_CoxA"/>
    <property type="match status" value="1"/>
</dbReference>
<feature type="transmembrane region" description="Helical" evidence="19">
    <location>
        <begin position="744"/>
        <end position="768"/>
    </location>
</feature>
<comment type="subcellular location">
    <subcellularLocation>
        <location evidence="1">Cell membrane</location>
        <topology evidence="1">Multi-pass membrane protein</topology>
    </subcellularLocation>
</comment>
<feature type="transmembrane region" description="Helical" evidence="19">
    <location>
        <begin position="436"/>
        <end position="458"/>
    </location>
</feature>
<dbReference type="InterPro" id="IPR023616">
    <property type="entry name" value="Cyt_c_oxase-like_su1_dom"/>
</dbReference>
<comment type="caution">
    <text evidence="21">The sequence shown here is derived from an EMBL/GenBank/DDBJ whole genome shotgun (WGS) entry which is preliminary data.</text>
</comment>
<evidence type="ECO:0000256" key="8">
    <source>
        <dbReference type="ARBA" id="ARBA00022660"/>
    </source>
</evidence>
<sequence length="851" mass="93367">MTETTPVQPHEATEQTRSLHQTFSRVWANWPGLGSLAAVNHTTLGLRFMITGLIFFLIGGVLAMLARTQLALPEQNILTADVYNQVFTMHGTIMMFLFAIPVLEGLAIYLIPKMIGARDLVFPRITALGYYCYLFGGIIILSSLFLGVAPDSGWFMYTPLSSAEFSPGPGSDFWLLGITFVEISAMAAGIELTVSILRTRAPGMTLRRMPIFCWYILAMALMIVFGFPPLILASILLELERATGMPFFDPGGGGDPLLWQHLFWLFGHPEVYIIFLPAAGIVSTLIPVFSGRPLVGYRWVVLSIIVTGFISFGLWVHHMFTVGIPQLAQAFFSVASMLVAVPTAIQVFAWLATLWTGRVRFTLPMLWIFGFLVIFVCGGLTGVMLALVPFNWQVHDTHFVVAHMHYVLVGGMFFPLIAGLYYWLPHVTGRLPSERLGKWGFWLTFIGFNATFLLMHLTGLLGMPRRVYTYEAGLGWDWLNLLSSVGGFIMAAGVAMIVLDLLLHARLGRRAPANPWQADTLEWATATPPAPYNFASQPTVTSRHPLWDQSDVAQQMAAGEGHLGEVQQDQRDTLGTDAITARVAERCHLPGNTWLPMLSAAALAVVCIGLLIRIYPLALAGCLVAAVFLLRWSWLNGGHPLAAPLTDAELAGKDDDQSPPLESRTLDGPGRWGMIITLLANGTLYASLLFGWFYLWTASPQWSAPADSPLATLPLLATAILVTVLTLLYRDRVRHLQGGEDRHLAAALGSLTVLGAIATGAVLWVMVSAPLAATEQAHDAVLMVMLIYLFWHCGLATVLTGLQALRVRLGYVSAHLPYETRVLQPFWVYTCGVFWLSLAAFIGLPMAWGGG</sequence>
<evidence type="ECO:0000256" key="12">
    <source>
        <dbReference type="ARBA" id="ARBA00022982"/>
    </source>
</evidence>
<feature type="transmembrane region" description="Helical" evidence="19">
    <location>
        <begin position="330"/>
        <end position="354"/>
    </location>
</feature>
<dbReference type="PROSITE" id="PS00077">
    <property type="entry name" value="COX1_CUB"/>
    <property type="match status" value="1"/>
</dbReference>
<evidence type="ECO:0000256" key="13">
    <source>
        <dbReference type="ARBA" id="ARBA00022989"/>
    </source>
</evidence>
<keyword evidence="7 18" id="KW-0349">Heme</keyword>
<feature type="transmembrane region" description="Helical" evidence="19">
    <location>
        <begin position="86"/>
        <end position="110"/>
    </location>
</feature>
<feature type="transmembrane region" description="Helical" evidence="19">
    <location>
        <begin position="404"/>
        <end position="424"/>
    </location>
</feature>
<evidence type="ECO:0000313" key="21">
    <source>
        <dbReference type="EMBL" id="TGG91563.1"/>
    </source>
</evidence>
<keyword evidence="10" id="KW-0479">Metal-binding</keyword>
<keyword evidence="6" id="KW-1003">Cell membrane</keyword>
<feature type="transmembrane region" description="Helical" evidence="19">
    <location>
        <begin position="209"/>
        <end position="237"/>
    </location>
</feature>
<evidence type="ECO:0000256" key="5">
    <source>
        <dbReference type="ARBA" id="ARBA00022448"/>
    </source>
</evidence>
<dbReference type="GO" id="GO:0005886">
    <property type="term" value="C:plasma membrane"/>
    <property type="evidence" value="ECO:0007669"/>
    <property type="project" value="UniProtKB-SubCell"/>
</dbReference>
<dbReference type="InterPro" id="IPR014241">
    <property type="entry name" value="Cyt_c_oxidase_su1_bac"/>
</dbReference>
<evidence type="ECO:0000256" key="6">
    <source>
        <dbReference type="ARBA" id="ARBA00022475"/>
    </source>
</evidence>
<keyword evidence="12 18" id="KW-0249">Electron transport</keyword>
<accession>A0A4Z0WCN1</accession>
<dbReference type="PRINTS" id="PR01165">
    <property type="entry name" value="CYCOXIDASEI"/>
</dbReference>
<feature type="transmembrane region" description="Helical" evidence="19">
    <location>
        <begin position="594"/>
        <end position="612"/>
    </location>
</feature>
<keyword evidence="13 19" id="KW-1133">Transmembrane helix</keyword>
<evidence type="ECO:0000256" key="18">
    <source>
        <dbReference type="RuleBase" id="RU000370"/>
    </source>
</evidence>
<evidence type="ECO:0000256" key="11">
    <source>
        <dbReference type="ARBA" id="ARBA00022967"/>
    </source>
</evidence>
<evidence type="ECO:0000256" key="17">
    <source>
        <dbReference type="ARBA" id="ARBA00047816"/>
    </source>
</evidence>
<keyword evidence="5 18" id="KW-0813">Transport</keyword>
<dbReference type="Proteomes" id="UP000297475">
    <property type="component" value="Unassembled WGS sequence"/>
</dbReference>
<evidence type="ECO:0000256" key="7">
    <source>
        <dbReference type="ARBA" id="ARBA00022617"/>
    </source>
</evidence>
<feature type="transmembrane region" description="Helical" evidence="19">
    <location>
        <begin position="478"/>
        <end position="503"/>
    </location>
</feature>
<dbReference type="UniPathway" id="UPA00705"/>
<dbReference type="InterPro" id="IPR035973">
    <property type="entry name" value="Cyt_c_oxidase_su3-like_sf"/>
</dbReference>
<feature type="transmembrane region" description="Helical" evidence="19">
    <location>
        <begin position="44"/>
        <end position="66"/>
    </location>
</feature>
<keyword evidence="16 19" id="KW-0472">Membrane</keyword>
<dbReference type="Gene3D" id="1.20.210.10">
    <property type="entry name" value="Cytochrome c oxidase-like, subunit I domain"/>
    <property type="match status" value="1"/>
</dbReference>
<dbReference type="PANTHER" id="PTHR10422">
    <property type="entry name" value="CYTOCHROME C OXIDASE SUBUNIT 1"/>
    <property type="match status" value="1"/>
</dbReference>
<dbReference type="InterPro" id="IPR013833">
    <property type="entry name" value="Cyt_c_oxidase_su3_a-hlx"/>
</dbReference>
<dbReference type="GO" id="GO:0020037">
    <property type="term" value="F:heme binding"/>
    <property type="evidence" value="ECO:0007669"/>
    <property type="project" value="InterPro"/>
</dbReference>
<dbReference type="InterPro" id="IPR000883">
    <property type="entry name" value="Cyt_C_Oxase_1"/>
</dbReference>
<dbReference type="Pfam" id="PF00115">
    <property type="entry name" value="COX1"/>
    <property type="match status" value="1"/>
</dbReference>
<evidence type="ECO:0000259" key="20">
    <source>
        <dbReference type="PROSITE" id="PS50855"/>
    </source>
</evidence>
<dbReference type="Gene3D" id="1.20.120.80">
    <property type="entry name" value="Cytochrome c oxidase, subunit III, four-helix bundle"/>
    <property type="match status" value="1"/>
</dbReference>
<dbReference type="EC" id="7.1.1.9" evidence="4"/>
<feature type="domain" description="Cytochrome oxidase subunit I profile" evidence="20">
    <location>
        <begin position="21"/>
        <end position="541"/>
    </location>
</feature>
<feature type="transmembrane region" description="Helical" evidence="19">
    <location>
        <begin position="826"/>
        <end position="848"/>
    </location>
</feature>
<evidence type="ECO:0000256" key="19">
    <source>
        <dbReference type="SAM" id="Phobius"/>
    </source>
</evidence>
<dbReference type="PANTHER" id="PTHR10422:SF35">
    <property type="entry name" value="CYTOCHROME BO(3) UBIQUINOL OXIDASE SUBUNIT 1"/>
    <property type="match status" value="1"/>
</dbReference>
<dbReference type="OrthoDB" id="9803294at2"/>
<comment type="catalytic activity">
    <reaction evidence="17">
        <text>4 Fe(II)-[cytochrome c] + O2 + 8 H(+)(in) = 4 Fe(III)-[cytochrome c] + 2 H2O + 4 H(+)(out)</text>
        <dbReference type="Rhea" id="RHEA:11436"/>
        <dbReference type="Rhea" id="RHEA-COMP:10350"/>
        <dbReference type="Rhea" id="RHEA-COMP:14399"/>
        <dbReference type="ChEBI" id="CHEBI:15377"/>
        <dbReference type="ChEBI" id="CHEBI:15378"/>
        <dbReference type="ChEBI" id="CHEBI:15379"/>
        <dbReference type="ChEBI" id="CHEBI:29033"/>
        <dbReference type="ChEBI" id="CHEBI:29034"/>
        <dbReference type="EC" id="7.1.1.9"/>
    </reaction>
</comment>
<feature type="transmembrane region" description="Helical" evidence="19">
    <location>
        <begin position="296"/>
        <end position="318"/>
    </location>
</feature>
<dbReference type="RefSeq" id="WP_135484347.1">
    <property type="nucleotide sequence ID" value="NZ_SRMF01000008.1"/>
</dbReference>
<keyword evidence="15" id="KW-0186">Copper</keyword>
<dbReference type="GO" id="GO:0022904">
    <property type="term" value="P:respiratory electron transport chain"/>
    <property type="evidence" value="ECO:0007669"/>
    <property type="project" value="InterPro"/>
</dbReference>
<dbReference type="PROSITE" id="PS50855">
    <property type="entry name" value="COX1"/>
    <property type="match status" value="1"/>
</dbReference>